<dbReference type="InterPro" id="IPR010319">
    <property type="entry name" value="Transglutaminase-like_Cys_pept"/>
</dbReference>
<keyword evidence="1" id="KW-0812">Transmembrane</keyword>
<evidence type="ECO:0000256" key="1">
    <source>
        <dbReference type="SAM" id="Phobius"/>
    </source>
</evidence>
<dbReference type="HOGENOM" id="CLU_085651_0_0_7"/>
<keyword evidence="1" id="KW-0472">Membrane</keyword>
<dbReference type="eggNOG" id="COG3672">
    <property type="taxonomic scope" value="Bacteria"/>
</dbReference>
<keyword evidence="1" id="KW-1133">Transmembrane helix</keyword>
<organism evidence="2 3">
    <name type="scientific">Desulfocapsa sulfexigens (strain DSM 10523 / SB164P1)</name>
    <dbReference type="NCBI Taxonomy" id="1167006"/>
    <lineage>
        <taxon>Bacteria</taxon>
        <taxon>Pseudomonadati</taxon>
        <taxon>Thermodesulfobacteriota</taxon>
        <taxon>Desulfobulbia</taxon>
        <taxon>Desulfobulbales</taxon>
        <taxon>Desulfocapsaceae</taxon>
        <taxon>Desulfocapsa</taxon>
    </lineage>
</organism>
<protein>
    <submittedName>
        <fullName evidence="2">Putative periplasmic protein</fullName>
    </submittedName>
</protein>
<dbReference type="AlphaFoldDB" id="M1P9G2"/>
<sequence>MDGQFEDRIYCIPLYFRDLLMIDGNGLLQSRSSNRYGAIVLNSVNAPLTIIQLVLSRSSSVLKFANNTLLPFAFVFLLFFFAGQIASANEIFTLDSSLLDTAEDKYGVDARKRLLAWQQFVREDTSRTDIEKLEKVNRFFNQLNFVSDAIHWSKKDYWATPVEFLASDGGDCEDFALSKYFTLKMLGVPEKKLTLTYVKAWKLNQSHMVLTYYKTPTAVPLVLDNLINAIKPATQRSDLLPVYSFNGAGLWLAKERGRGDLVGKSDRLKLWNDLLERMPASIQ</sequence>
<dbReference type="PANTHER" id="PTHR39327">
    <property type="match status" value="1"/>
</dbReference>
<dbReference type="STRING" id="1167006.UWK_01739"/>
<dbReference type="PATRIC" id="fig|1167006.5.peg.1920"/>
<feature type="transmembrane region" description="Helical" evidence="1">
    <location>
        <begin position="67"/>
        <end position="86"/>
    </location>
</feature>
<dbReference type="RefSeq" id="WP_015403988.1">
    <property type="nucleotide sequence ID" value="NC_020304.1"/>
</dbReference>
<dbReference type="Pfam" id="PF06035">
    <property type="entry name" value="Peptidase_C93"/>
    <property type="match status" value="1"/>
</dbReference>
<dbReference type="EMBL" id="CP003985">
    <property type="protein sequence ID" value="AGF78297.1"/>
    <property type="molecule type" value="Genomic_DNA"/>
</dbReference>
<keyword evidence="3" id="KW-1185">Reference proteome</keyword>
<dbReference type="Gene3D" id="3.10.620.30">
    <property type="match status" value="1"/>
</dbReference>
<accession>M1P9G2</accession>
<evidence type="ECO:0000313" key="2">
    <source>
        <dbReference type="EMBL" id="AGF78297.1"/>
    </source>
</evidence>
<proteinExistence type="predicted"/>
<name>M1P9G2_DESSD</name>
<dbReference type="KEGG" id="dsf:UWK_01739"/>
<gene>
    <name evidence="2" type="ordered locus">UWK_01739</name>
</gene>
<evidence type="ECO:0000313" key="3">
    <source>
        <dbReference type="Proteomes" id="UP000011721"/>
    </source>
</evidence>
<reference evidence="3" key="1">
    <citation type="journal article" date="2013" name="Stand. Genomic Sci.">
        <title>Complete genome sequence of Desulfocapsa sulfexigens, a marine deltaproteobacterium specialized in disproportionating inorganic sulfur compounds.</title>
        <authorList>
            <person name="Finster K.W."/>
            <person name="Kjeldsen K.U."/>
            <person name="Kube M."/>
            <person name="Reinhardt R."/>
            <person name="Mussmann M."/>
            <person name="Amann R."/>
            <person name="Schreiber L."/>
        </authorList>
    </citation>
    <scope>NUCLEOTIDE SEQUENCE [LARGE SCALE GENOMIC DNA]</scope>
    <source>
        <strain evidence="3">DSM 10523 / SB164P1</strain>
    </source>
</reference>
<dbReference type="PANTHER" id="PTHR39327:SF1">
    <property type="entry name" value="BLR5470 PROTEIN"/>
    <property type="match status" value="1"/>
</dbReference>
<dbReference type="Proteomes" id="UP000011721">
    <property type="component" value="Chromosome"/>
</dbReference>